<evidence type="ECO:0000313" key="2">
    <source>
        <dbReference type="EMBL" id="UYW00189.1"/>
    </source>
</evidence>
<dbReference type="InterPro" id="IPR050678">
    <property type="entry name" value="DNA_Partitioning_ATPase"/>
</dbReference>
<evidence type="ECO:0000259" key="1">
    <source>
        <dbReference type="Pfam" id="PF13614"/>
    </source>
</evidence>
<dbReference type="InterPro" id="IPR025669">
    <property type="entry name" value="AAA_dom"/>
</dbReference>
<dbReference type="Proteomes" id="UP001163293">
    <property type="component" value="Plasmid unnamed5"/>
</dbReference>
<dbReference type="Pfam" id="PF13614">
    <property type="entry name" value="AAA_31"/>
    <property type="match status" value="1"/>
</dbReference>
<dbReference type="PANTHER" id="PTHR13696:SF99">
    <property type="entry name" value="COBYRINIC ACID AC-DIAMIDE SYNTHASE"/>
    <property type="match status" value="1"/>
</dbReference>
<proteinExistence type="predicted"/>
<evidence type="ECO:0000313" key="3">
    <source>
        <dbReference type="Proteomes" id="UP001163293"/>
    </source>
</evidence>
<dbReference type="SUPFAM" id="SSF52540">
    <property type="entry name" value="P-loop containing nucleoside triphosphate hydrolases"/>
    <property type="match status" value="1"/>
</dbReference>
<name>A0AAX3EQ83_PAEUR</name>
<dbReference type="Gene3D" id="3.40.50.300">
    <property type="entry name" value="P-loop containing nucleotide triphosphate hydrolases"/>
    <property type="match status" value="1"/>
</dbReference>
<reference evidence="2" key="1">
    <citation type="submission" date="2022-07" db="EMBL/GenBank/DDBJ databases">
        <authorList>
            <person name="Wu T."/>
        </authorList>
    </citation>
    <scope>NUCLEOTIDE SEQUENCE</scope>
    <source>
        <strain evidence="2">SD-1</strain>
        <plasmid evidence="2">unnamed5</plasmid>
    </source>
</reference>
<dbReference type="PANTHER" id="PTHR13696">
    <property type="entry name" value="P-LOOP CONTAINING NUCLEOSIDE TRIPHOSPHATE HYDROLASE"/>
    <property type="match status" value="1"/>
</dbReference>
<keyword evidence="3" id="KW-1185">Reference proteome</keyword>
<dbReference type="CDD" id="cd02042">
    <property type="entry name" value="ParAB_family"/>
    <property type="match status" value="1"/>
</dbReference>
<geneLocation type="plasmid" evidence="2 3">
    <name>unnamed5</name>
</geneLocation>
<accession>A0AAX3EQ83</accession>
<sequence length="271" mass="28876">MSAQIIAVCNQKGGVGKTTVTAGLTEVLAHRLGKRVLLVDVDPQFNATSNMGVSGPEFTLNDVLAGGEGNEVIPGVMADAAVPAGAEWQADAEKGQEWPAVHLVAAERALAGREQDQMMGREHRLRIALDGATKGYDVVLLDCPPSLGQLTINALVAADSALLVTEPRASSVEGLSEIVKTLGSVRSLFNPGLSLAGIIVNRVSKRKSDQAEWIEKLEADYGPQLLPPYLPEREAFAKANSAAVPLRHYGPNGRELLDRLEEIARTITKED</sequence>
<feature type="domain" description="AAA" evidence="1">
    <location>
        <begin position="4"/>
        <end position="193"/>
    </location>
</feature>
<keyword evidence="2" id="KW-0614">Plasmid</keyword>
<organism evidence="2 3">
    <name type="scientific">Paenarthrobacter ureafaciens</name>
    <dbReference type="NCBI Taxonomy" id="37931"/>
    <lineage>
        <taxon>Bacteria</taxon>
        <taxon>Bacillati</taxon>
        <taxon>Actinomycetota</taxon>
        <taxon>Actinomycetes</taxon>
        <taxon>Micrococcales</taxon>
        <taxon>Micrococcaceae</taxon>
        <taxon>Paenarthrobacter</taxon>
    </lineage>
</organism>
<dbReference type="EMBL" id="CP101190">
    <property type="protein sequence ID" value="UYW00189.1"/>
    <property type="molecule type" value="Genomic_DNA"/>
</dbReference>
<dbReference type="AlphaFoldDB" id="A0AAX3EQ83"/>
<protein>
    <submittedName>
        <fullName evidence="2">ParA family protein</fullName>
    </submittedName>
</protein>
<dbReference type="RefSeq" id="WP_069694809.1">
    <property type="nucleotide sequence ID" value="NZ_CP101190.1"/>
</dbReference>
<gene>
    <name evidence="2" type="ORF">NL394_23635</name>
</gene>
<dbReference type="InterPro" id="IPR027417">
    <property type="entry name" value="P-loop_NTPase"/>
</dbReference>